<keyword evidence="1" id="KW-0472">Membrane</keyword>
<protein>
    <submittedName>
        <fullName evidence="2">Uncharacterized protein</fullName>
    </submittedName>
</protein>
<keyword evidence="2" id="KW-0614">Plasmid</keyword>
<sequence length="96" mass="10527">MTLKNTVVVGLRGLGVLALACAYVLLTTLFAMVEPVLRLVLLPASFLMFWVTILFGFVLDAPHFPAWGMLMFSVSLFLVYVAVAGLGYLLVGFQRD</sequence>
<evidence type="ECO:0000313" key="2">
    <source>
        <dbReference type="EMBL" id="MBT0963001.1"/>
    </source>
</evidence>
<keyword evidence="1" id="KW-0812">Transmembrane</keyword>
<accession>A0A944DDD4</accession>
<gene>
    <name evidence="2" type="ORF">I8J34_17605</name>
</gene>
<name>A0A944DDD4_DENI1</name>
<feature type="transmembrane region" description="Helical" evidence="1">
    <location>
        <begin position="65"/>
        <end position="91"/>
    </location>
</feature>
<reference evidence="3" key="1">
    <citation type="journal article" date="2022" name="ISME J.">
        <title>Genetic and phylogenetic analysis of dissimilatory iodate-reducing bacteria identifies potential niches across the world's oceans.</title>
        <authorList>
            <person name="Reyes-Umana V."/>
            <person name="Henning Z."/>
            <person name="Lee K."/>
            <person name="Barnum T.P."/>
            <person name="Coates J.D."/>
        </authorList>
    </citation>
    <scope>NUCLEOTIDE SEQUENCE [LARGE SCALE GENOMIC DNA]</scope>
    <source>
        <strain evidence="3">IR12</strain>
    </source>
</reference>
<keyword evidence="1" id="KW-1133">Transmembrane helix</keyword>
<comment type="caution">
    <text evidence="2">The sequence shown here is derived from an EMBL/GenBank/DDBJ whole genome shotgun (WGS) entry which is preliminary data.</text>
</comment>
<evidence type="ECO:0000313" key="3">
    <source>
        <dbReference type="Proteomes" id="UP000694660"/>
    </source>
</evidence>
<proteinExistence type="predicted"/>
<dbReference type="Proteomes" id="UP000694660">
    <property type="component" value="Unassembled WGS sequence"/>
</dbReference>
<organism evidence="2 3">
    <name type="scientific">Denitromonas iodatirespirans</name>
    <dbReference type="NCBI Taxonomy" id="2795389"/>
    <lineage>
        <taxon>Bacteria</taxon>
        <taxon>Pseudomonadati</taxon>
        <taxon>Pseudomonadota</taxon>
        <taxon>Betaproteobacteria</taxon>
        <taxon>Rhodocyclales</taxon>
        <taxon>Zoogloeaceae</taxon>
        <taxon>Denitromonas</taxon>
    </lineage>
</organism>
<dbReference type="AlphaFoldDB" id="A0A944DDD4"/>
<dbReference type="EMBL" id="JAEKFT010000023">
    <property type="protein sequence ID" value="MBT0963001.1"/>
    <property type="molecule type" value="Genomic_DNA"/>
</dbReference>
<dbReference type="RefSeq" id="WP_214362975.1">
    <property type="nucleotide sequence ID" value="NZ_JAEKFT010000023.1"/>
</dbReference>
<feature type="transmembrane region" description="Helical" evidence="1">
    <location>
        <begin position="39"/>
        <end position="59"/>
    </location>
</feature>
<feature type="transmembrane region" description="Helical" evidence="1">
    <location>
        <begin position="12"/>
        <end position="32"/>
    </location>
</feature>
<geneLocation type="plasmid" evidence="2">
    <name>unnamed1</name>
</geneLocation>
<keyword evidence="3" id="KW-1185">Reference proteome</keyword>
<evidence type="ECO:0000256" key="1">
    <source>
        <dbReference type="SAM" id="Phobius"/>
    </source>
</evidence>